<dbReference type="Gene3D" id="3.30.200.20">
    <property type="entry name" value="Phosphorylase Kinase, domain 1"/>
    <property type="match status" value="1"/>
</dbReference>
<keyword evidence="12" id="KW-1185">Reference proteome</keyword>
<dbReference type="CDD" id="cd00060">
    <property type="entry name" value="FHA"/>
    <property type="match status" value="1"/>
</dbReference>
<dbReference type="InterPro" id="IPR008984">
    <property type="entry name" value="SMAD_FHA_dom_sf"/>
</dbReference>
<dbReference type="PROSITE" id="PS50011">
    <property type="entry name" value="PROTEIN_KINASE_DOM"/>
    <property type="match status" value="1"/>
</dbReference>
<feature type="domain" description="Protein kinase" evidence="10">
    <location>
        <begin position="153"/>
        <end position="434"/>
    </location>
</feature>
<dbReference type="EMBL" id="JAFEUO010000003">
    <property type="protein sequence ID" value="MBM7083393.1"/>
    <property type="molecule type" value="Genomic_DNA"/>
</dbReference>
<protein>
    <recommendedName>
        <fullName evidence="1">non-specific serine/threonine protein kinase</fullName>
        <ecNumber evidence="1">2.7.11.1</ecNumber>
    </recommendedName>
</protein>
<evidence type="ECO:0000256" key="3">
    <source>
        <dbReference type="ARBA" id="ARBA00022553"/>
    </source>
</evidence>
<dbReference type="GO" id="GO:0016301">
    <property type="term" value="F:kinase activity"/>
    <property type="evidence" value="ECO:0007669"/>
    <property type="project" value="UniProtKB-KW"/>
</dbReference>
<evidence type="ECO:0000256" key="4">
    <source>
        <dbReference type="ARBA" id="ARBA00022679"/>
    </source>
</evidence>
<comment type="caution">
    <text evidence="11">The sequence shown here is derived from an EMBL/GenBank/DDBJ whole genome shotgun (WGS) entry which is preliminary data.</text>
</comment>
<dbReference type="CDD" id="cd14014">
    <property type="entry name" value="STKc_PknB_like"/>
    <property type="match status" value="1"/>
</dbReference>
<dbReference type="InterPro" id="IPR011009">
    <property type="entry name" value="Kinase-like_dom_sf"/>
</dbReference>
<evidence type="ECO:0000313" key="12">
    <source>
        <dbReference type="Proteomes" id="UP000809587"/>
    </source>
</evidence>
<dbReference type="InterPro" id="IPR000719">
    <property type="entry name" value="Prot_kinase_dom"/>
</dbReference>
<dbReference type="RefSeq" id="WP_204958575.1">
    <property type="nucleotide sequence ID" value="NZ_JAFEUO010000003.1"/>
</dbReference>
<evidence type="ECO:0000256" key="7">
    <source>
        <dbReference type="ARBA" id="ARBA00022840"/>
    </source>
</evidence>
<dbReference type="Gene3D" id="2.60.200.20">
    <property type="match status" value="1"/>
</dbReference>
<dbReference type="PROSITE" id="PS00107">
    <property type="entry name" value="PROTEIN_KINASE_ATP"/>
    <property type="match status" value="1"/>
</dbReference>
<dbReference type="Gene3D" id="1.10.510.10">
    <property type="entry name" value="Transferase(Phosphotransferase) domain 1"/>
    <property type="match status" value="1"/>
</dbReference>
<accession>A0ABS2JA19</accession>
<dbReference type="Pfam" id="PF00069">
    <property type="entry name" value="Pkinase"/>
    <property type="match status" value="1"/>
</dbReference>
<dbReference type="PROSITE" id="PS00109">
    <property type="entry name" value="PROTEIN_KINASE_TYR"/>
    <property type="match status" value="1"/>
</dbReference>
<keyword evidence="5 8" id="KW-0547">Nucleotide-binding</keyword>
<dbReference type="Pfam" id="PF00498">
    <property type="entry name" value="FHA"/>
    <property type="match status" value="1"/>
</dbReference>
<organism evidence="11 12">
    <name type="scientific">Micromonospora humidisoli</name>
    <dbReference type="NCBI Taxonomy" id="2807622"/>
    <lineage>
        <taxon>Bacteria</taxon>
        <taxon>Bacillati</taxon>
        <taxon>Actinomycetota</taxon>
        <taxon>Actinomycetes</taxon>
        <taxon>Micromonosporales</taxon>
        <taxon>Micromonosporaceae</taxon>
        <taxon>Micromonospora</taxon>
    </lineage>
</organism>
<evidence type="ECO:0000256" key="6">
    <source>
        <dbReference type="ARBA" id="ARBA00022777"/>
    </source>
</evidence>
<dbReference type="PANTHER" id="PTHR43289:SF6">
    <property type="entry name" value="SERINE_THREONINE-PROTEIN KINASE NEKL-3"/>
    <property type="match status" value="1"/>
</dbReference>
<feature type="binding site" evidence="8">
    <location>
        <position position="182"/>
    </location>
    <ligand>
        <name>ATP</name>
        <dbReference type="ChEBI" id="CHEBI:30616"/>
    </ligand>
</feature>
<evidence type="ECO:0000256" key="8">
    <source>
        <dbReference type="PROSITE-ProRule" id="PRU10141"/>
    </source>
</evidence>
<evidence type="ECO:0000313" key="11">
    <source>
        <dbReference type="EMBL" id="MBM7083393.1"/>
    </source>
</evidence>
<keyword evidence="7 8" id="KW-0067">ATP-binding</keyword>
<keyword evidence="2" id="KW-0723">Serine/threonine-protein kinase</keyword>
<keyword evidence="4" id="KW-0808">Transferase</keyword>
<dbReference type="InterPro" id="IPR017441">
    <property type="entry name" value="Protein_kinase_ATP_BS"/>
</dbReference>
<dbReference type="InterPro" id="IPR000253">
    <property type="entry name" value="FHA_dom"/>
</dbReference>
<dbReference type="SMART" id="SM00240">
    <property type="entry name" value="FHA"/>
    <property type="match status" value="1"/>
</dbReference>
<keyword evidence="6 11" id="KW-0418">Kinase</keyword>
<feature type="domain" description="FHA" evidence="9">
    <location>
        <begin position="42"/>
        <end position="93"/>
    </location>
</feature>
<evidence type="ECO:0000256" key="1">
    <source>
        <dbReference type="ARBA" id="ARBA00012513"/>
    </source>
</evidence>
<evidence type="ECO:0000259" key="9">
    <source>
        <dbReference type="PROSITE" id="PS50006"/>
    </source>
</evidence>
<evidence type="ECO:0000259" key="10">
    <source>
        <dbReference type="PROSITE" id="PS50011"/>
    </source>
</evidence>
<evidence type="ECO:0000256" key="5">
    <source>
        <dbReference type="ARBA" id="ARBA00022741"/>
    </source>
</evidence>
<dbReference type="PROSITE" id="PS50006">
    <property type="entry name" value="FHA_DOMAIN"/>
    <property type="match status" value="1"/>
</dbReference>
<dbReference type="Proteomes" id="UP000809587">
    <property type="component" value="Unassembled WGS sequence"/>
</dbReference>
<dbReference type="InterPro" id="IPR008266">
    <property type="entry name" value="Tyr_kinase_AS"/>
</dbReference>
<sequence length="437" mass="46050">MGTDDAAAGRPTGSEPVPPPVTVTVRAGSTVDTYVFPRPVSVVVGRAADCGIRVDDGQRRVSRRHCRLDVDPPHVWVRDLGSRHGTWLDGRPVDGARLLSAGAEVRIGLATLTVDPPDDGSWGAAGPDQDLALPALAAAAAHGAPGMEGFTDHRVLRELGRGGHGVVYLARHEPSGRLVALKTLLADRAVDPAARDAFRREIACTRGLRHPNIVALHGCGAADSAFFFTCEYCPGGSVAEFVTRRGGRLTVDEALPITLDALDALAYAHRAELAVVLADGRTRTAHGLVHRDVTPHNLLLGTGPAGGTVTKVADFGLAKAFEKAGLSGHTGTGATGGSLAFQPRAQLVDYRYARPEVDLWAVAACLYWMLTGATPRDFPAGADPVAVVLRTRPVPVRQRTGAVPARLAEVIDEMLVDQPRVTATTATELADALRQAR</sequence>
<dbReference type="PANTHER" id="PTHR43289">
    <property type="entry name" value="MITOGEN-ACTIVATED PROTEIN KINASE KINASE KINASE 20-RELATED"/>
    <property type="match status" value="1"/>
</dbReference>
<evidence type="ECO:0000256" key="2">
    <source>
        <dbReference type="ARBA" id="ARBA00022527"/>
    </source>
</evidence>
<dbReference type="EC" id="2.7.11.1" evidence="1"/>
<name>A0ABS2JA19_9ACTN</name>
<dbReference type="SUPFAM" id="SSF49879">
    <property type="entry name" value="SMAD/FHA domain"/>
    <property type="match status" value="1"/>
</dbReference>
<dbReference type="SUPFAM" id="SSF56112">
    <property type="entry name" value="Protein kinase-like (PK-like)"/>
    <property type="match status" value="1"/>
</dbReference>
<proteinExistence type="predicted"/>
<keyword evidence="3" id="KW-0597">Phosphoprotein</keyword>
<reference evidence="11 12" key="1">
    <citation type="submission" date="2021-02" db="EMBL/GenBank/DDBJ databases">
        <authorList>
            <person name="Lee D.-H."/>
        </authorList>
    </citation>
    <scope>NUCLEOTIDE SEQUENCE [LARGE SCALE GENOMIC DNA]</scope>
    <source>
        <strain evidence="11 12">MMS20-R2-29</strain>
    </source>
</reference>
<gene>
    <name evidence="11" type="ORF">JQN84_12790</name>
</gene>